<dbReference type="InterPro" id="IPR036388">
    <property type="entry name" value="WH-like_DNA-bd_sf"/>
</dbReference>
<organism evidence="8 9">
    <name type="scientific">Anaerohalosphaera lusitana</name>
    <dbReference type="NCBI Taxonomy" id="1936003"/>
    <lineage>
        <taxon>Bacteria</taxon>
        <taxon>Pseudomonadati</taxon>
        <taxon>Planctomycetota</taxon>
        <taxon>Phycisphaerae</taxon>
        <taxon>Sedimentisphaerales</taxon>
        <taxon>Anaerohalosphaeraceae</taxon>
        <taxon>Anaerohalosphaera</taxon>
    </lineage>
</organism>
<dbReference type="Proteomes" id="UP000189674">
    <property type="component" value="Chromosome"/>
</dbReference>
<feature type="domain" description="RNA polymerase sigma-70 region 2" evidence="6">
    <location>
        <begin position="29"/>
        <end position="89"/>
    </location>
</feature>
<evidence type="ECO:0000259" key="7">
    <source>
        <dbReference type="Pfam" id="PF08281"/>
    </source>
</evidence>
<keyword evidence="5" id="KW-0804">Transcription</keyword>
<evidence type="ECO:0000256" key="3">
    <source>
        <dbReference type="ARBA" id="ARBA00023082"/>
    </source>
</evidence>
<dbReference type="GO" id="GO:0016987">
    <property type="term" value="F:sigma factor activity"/>
    <property type="evidence" value="ECO:0007669"/>
    <property type="project" value="UniProtKB-KW"/>
</dbReference>
<evidence type="ECO:0000256" key="4">
    <source>
        <dbReference type="ARBA" id="ARBA00023125"/>
    </source>
</evidence>
<accession>A0A1U9NM67</accession>
<dbReference type="InterPro" id="IPR014284">
    <property type="entry name" value="RNA_pol_sigma-70_dom"/>
</dbReference>
<dbReference type="InterPro" id="IPR039425">
    <property type="entry name" value="RNA_pol_sigma-70-like"/>
</dbReference>
<dbReference type="PANTHER" id="PTHR43133">
    <property type="entry name" value="RNA POLYMERASE ECF-TYPE SIGMA FACTO"/>
    <property type="match status" value="1"/>
</dbReference>
<proteinExistence type="inferred from homology"/>
<dbReference type="SUPFAM" id="SSF88659">
    <property type="entry name" value="Sigma3 and sigma4 domains of RNA polymerase sigma factors"/>
    <property type="match status" value="1"/>
</dbReference>
<dbReference type="InterPro" id="IPR013249">
    <property type="entry name" value="RNA_pol_sigma70_r4_t2"/>
</dbReference>
<dbReference type="CDD" id="cd06171">
    <property type="entry name" value="Sigma70_r4"/>
    <property type="match status" value="1"/>
</dbReference>
<evidence type="ECO:0000256" key="5">
    <source>
        <dbReference type="ARBA" id="ARBA00023163"/>
    </source>
</evidence>
<dbReference type="Pfam" id="PF04542">
    <property type="entry name" value="Sigma70_r2"/>
    <property type="match status" value="1"/>
</dbReference>
<evidence type="ECO:0000256" key="1">
    <source>
        <dbReference type="ARBA" id="ARBA00010641"/>
    </source>
</evidence>
<reference evidence="9" key="1">
    <citation type="submission" date="2017-02" db="EMBL/GenBank/DDBJ databases">
        <title>Comparative genomics and description of representatives of a novel lineage of planctomycetes thriving in anoxic sediments.</title>
        <authorList>
            <person name="Spring S."/>
            <person name="Bunk B."/>
            <person name="Sproer C."/>
        </authorList>
    </citation>
    <scope>NUCLEOTIDE SEQUENCE [LARGE SCALE GENOMIC DNA]</scope>
    <source>
        <strain evidence="9">ST-NAGAB-D1</strain>
    </source>
</reference>
<keyword evidence="9" id="KW-1185">Reference proteome</keyword>
<keyword evidence="3" id="KW-0731">Sigma factor</keyword>
<dbReference type="GO" id="GO:0006352">
    <property type="term" value="P:DNA-templated transcription initiation"/>
    <property type="evidence" value="ECO:0007669"/>
    <property type="project" value="InterPro"/>
</dbReference>
<evidence type="ECO:0000259" key="6">
    <source>
        <dbReference type="Pfam" id="PF04542"/>
    </source>
</evidence>
<dbReference type="EMBL" id="CP019791">
    <property type="protein sequence ID" value="AQT68925.1"/>
    <property type="molecule type" value="Genomic_DNA"/>
</dbReference>
<comment type="similarity">
    <text evidence="1">Belongs to the sigma-70 factor family. ECF subfamily.</text>
</comment>
<evidence type="ECO:0000256" key="2">
    <source>
        <dbReference type="ARBA" id="ARBA00023015"/>
    </source>
</evidence>
<dbReference type="PANTHER" id="PTHR43133:SF52">
    <property type="entry name" value="ECF RNA POLYMERASE SIGMA FACTOR SIGL"/>
    <property type="match status" value="1"/>
</dbReference>
<evidence type="ECO:0000313" key="9">
    <source>
        <dbReference type="Proteomes" id="UP000189674"/>
    </source>
</evidence>
<sequence length="613" mass="69009">MYGKQLELIKSAKLGCRESENALAALTAGQLRSYIYRLTLDEHLTQDLVQESCVIVFKRLHKLKRPEAFWSWTRRIATNVVRDHYRRNKDREAVSDKFEDLKDMNSDTHDGLASVVAEEWKQAVVSAMEDLKPVHREVLVLRCYEQLDYSEIAQQTNSSEISVRMRFVRAKRSLAKKLAKRGLGKSSLVIGLALFGKMTAPSVAAADGIAVTPATMNAGVVATLAGAMCTRTALITAVAGVTIAGAAVLKEGPSVLAKDSPHLASKKAVLADGAAQIQHMRSFFYYPDADSDSFVCRRMLRKGGAYYTEWLHNTSGTYHYDVNSNIVFLNNFNYFNRDLSVVRLPTDPPNMSRFISEIEGSDGTFTVVERGDDDTVIVMERGPDGIEPYVFEHPNSMQEDYFKGTWPVHSEVIDARDHLHRKGWCTFQITGHWNGMNVSGEGRMPFVQQQLEQNEPAFFLRSDDWILTQHSGSGSQVVLNTGETLNAGQSFFDQIGQPWKGLHCVDVIRRAAARRQMPFEHVLSDNGDKAWIDVYSSLYRVRYAVRLWDDLVESIELFARDGDGSKLGELRISYSATENELDEFEVSNNYSEYDMAGKLEEPWTFWLASQASN</sequence>
<evidence type="ECO:0000313" key="8">
    <source>
        <dbReference type="EMBL" id="AQT68925.1"/>
    </source>
</evidence>
<dbReference type="GO" id="GO:0003677">
    <property type="term" value="F:DNA binding"/>
    <property type="evidence" value="ECO:0007669"/>
    <property type="project" value="UniProtKB-KW"/>
</dbReference>
<feature type="domain" description="RNA polymerase sigma factor 70 region 4 type 2" evidence="7">
    <location>
        <begin position="122"/>
        <end position="174"/>
    </location>
</feature>
<dbReference type="SUPFAM" id="SSF88946">
    <property type="entry name" value="Sigma2 domain of RNA polymerase sigma factors"/>
    <property type="match status" value="1"/>
</dbReference>
<dbReference type="InterPro" id="IPR007627">
    <property type="entry name" value="RNA_pol_sigma70_r2"/>
</dbReference>
<dbReference type="KEGG" id="alus:STSP2_02102"/>
<dbReference type="InterPro" id="IPR013325">
    <property type="entry name" value="RNA_pol_sigma_r2"/>
</dbReference>
<dbReference type="InterPro" id="IPR013324">
    <property type="entry name" value="RNA_pol_sigma_r3/r4-like"/>
</dbReference>
<dbReference type="Pfam" id="PF08281">
    <property type="entry name" value="Sigma70_r4_2"/>
    <property type="match status" value="1"/>
</dbReference>
<dbReference type="STRING" id="1936003.STSP2_02102"/>
<protein>
    <submittedName>
        <fullName evidence="8">RNA polymerase sigma factor SigM</fullName>
    </submittedName>
</protein>
<keyword evidence="4" id="KW-0238">DNA-binding</keyword>
<dbReference type="NCBIfam" id="TIGR02937">
    <property type="entry name" value="sigma70-ECF"/>
    <property type="match status" value="1"/>
</dbReference>
<gene>
    <name evidence="8" type="primary">sigM_2</name>
    <name evidence="8" type="ORF">STSP2_02102</name>
</gene>
<dbReference type="AlphaFoldDB" id="A0A1U9NM67"/>
<keyword evidence="2" id="KW-0805">Transcription regulation</keyword>
<dbReference type="Gene3D" id="1.10.1740.10">
    <property type="match status" value="1"/>
</dbReference>
<dbReference type="Gene3D" id="1.10.10.10">
    <property type="entry name" value="Winged helix-like DNA-binding domain superfamily/Winged helix DNA-binding domain"/>
    <property type="match status" value="1"/>
</dbReference>
<name>A0A1U9NM67_9BACT</name>
<dbReference type="RefSeq" id="WP_169853127.1">
    <property type="nucleotide sequence ID" value="NZ_CP019791.1"/>
</dbReference>